<sequence>MALSKSPHLEVTVHVLGQESPPAISGWPEQVVDLIQSFSVPLPTWTSNGSYASICPELEAVQASLKASSSAKSYLQHSLQDILSTVANLRKQLDCELEWTVDPNPKICYLAQLLQTVIPSCTHDALLLERPYFVLPRHPCASHEPLSIFLPTAARAALLVVHRLDKSDTKFFLSLDSDGSTSSEHSVASDDDSDPPDDPLPRRMTAEEFVAGRYFTDDESESDHTTASFYDSSDSAGLEETYDPALEARIYNVMASALYQRHVWGITEPVVGLALARTSHIMHITIGWLGDDTRHDHGLPSVHITHAPFGGNASARLGIFDISEPDSALMFSAFIVYLRRQVLSIQTQIKQGTQDVAEMIDEQRILSWRADQVKGIEDSHRSLKESQSPSMPPRGKATKASIARADSKTSASDGKEGKKKKPAQKSTTGAGDVEEAKDTVSDLPDKKPASKTGATETSDRSKRYSASDLASGAGEKDTSVDFWMLERRASRYAFPPALIYLNNDAYDNLARHKPTYKEFVPFFNWYDECTRFYWPDDWNNLESLPDVGQAYESLRVELMSSINARKASVDGGRYPPALNLERPIKQALESYFRDLMKVVAGAKARNDADRNVLEIECRHSWDTLLVDLFENVLEEKMHVVALLERELKLPRNSLADKVGEAKKRGSTTEKFYYELQAALDEHQIQPYQEHLRTELRIALDVSAAPGANDEDTNLVRHATAAGNIMRNTHNSWVQEVSAVVNRMKVEPLTCRCDAIGLLHIPSFFPLDKIPGHKATVKARVKSFNIIPVNNSSSGPPDSDNTAVSFRQKVVGRAVEPAEPNDLFSCARFEVFPISTAMPLSSKSQSATIRGSVEGLTNKMEELVLTSRRGLDSRAASSSSGKSSAMRALTDSDVTGIAGGIPEQAVQGLGQMRNKHVPDKDTRSEPASTRSKTKAAPLTFAEENLYLPILLVEYKKDQKKTRCHRIQPTAVVFSRSGEILGQSRVIQLSSVHSTDRGVNWHRDVHLDDSERTGMLSICCSPSTVPGIYRFCEQNTCTLERNARAYDISSPMGAFNFATFLCMLAHMHAPRLRKALDEVKDQFLEDFSKNKESIRWTMEHQRQDLKDVPTEESKL</sequence>
<feature type="compositionally biased region" description="Basic and acidic residues" evidence="1">
    <location>
        <begin position="434"/>
        <end position="448"/>
    </location>
</feature>
<feature type="compositionally biased region" description="Polar residues" evidence="1">
    <location>
        <begin position="225"/>
        <end position="235"/>
    </location>
</feature>
<organism evidence="2 3">
    <name type="scientific">Bondarzewia mesenterica</name>
    <dbReference type="NCBI Taxonomy" id="1095465"/>
    <lineage>
        <taxon>Eukaryota</taxon>
        <taxon>Fungi</taxon>
        <taxon>Dikarya</taxon>
        <taxon>Basidiomycota</taxon>
        <taxon>Agaricomycotina</taxon>
        <taxon>Agaricomycetes</taxon>
        <taxon>Russulales</taxon>
        <taxon>Bondarzewiaceae</taxon>
        <taxon>Bondarzewia</taxon>
    </lineage>
</organism>
<dbReference type="OrthoDB" id="2758165at2759"/>
<accession>A0A4S4M3D2</accession>
<proteinExistence type="predicted"/>
<comment type="caution">
    <text evidence="2">The sequence shown here is derived from an EMBL/GenBank/DDBJ whole genome shotgun (WGS) entry which is preliminary data.</text>
</comment>
<name>A0A4S4M3D2_9AGAM</name>
<dbReference type="EMBL" id="SGPL01000039">
    <property type="protein sequence ID" value="THH19666.1"/>
    <property type="molecule type" value="Genomic_DNA"/>
</dbReference>
<evidence type="ECO:0000256" key="1">
    <source>
        <dbReference type="SAM" id="MobiDB-lite"/>
    </source>
</evidence>
<dbReference type="AlphaFoldDB" id="A0A4S4M3D2"/>
<feature type="region of interest" description="Disordered" evidence="1">
    <location>
        <begin position="907"/>
        <end position="933"/>
    </location>
</feature>
<dbReference type="Proteomes" id="UP000310158">
    <property type="component" value="Unassembled WGS sequence"/>
</dbReference>
<feature type="region of interest" description="Disordered" evidence="1">
    <location>
        <begin position="215"/>
        <end position="237"/>
    </location>
</feature>
<feature type="compositionally biased region" description="Polar residues" evidence="1">
    <location>
        <begin position="177"/>
        <end position="186"/>
    </location>
</feature>
<protein>
    <submittedName>
        <fullName evidence="2">Uncharacterized protein</fullName>
    </submittedName>
</protein>
<keyword evidence="3" id="KW-1185">Reference proteome</keyword>
<reference evidence="2 3" key="1">
    <citation type="submission" date="2019-02" db="EMBL/GenBank/DDBJ databases">
        <title>Genome sequencing of the rare red list fungi Bondarzewia mesenterica.</title>
        <authorList>
            <person name="Buettner E."/>
            <person name="Kellner H."/>
        </authorList>
    </citation>
    <scope>NUCLEOTIDE SEQUENCE [LARGE SCALE GENOMIC DNA]</scope>
    <source>
        <strain evidence="2 3">DSM 108281</strain>
    </source>
</reference>
<gene>
    <name evidence="2" type="ORF">EW146_g1549</name>
</gene>
<feature type="region of interest" description="Disordered" evidence="1">
    <location>
        <begin position="377"/>
        <end position="474"/>
    </location>
</feature>
<feature type="region of interest" description="Disordered" evidence="1">
    <location>
        <begin position="176"/>
        <end position="202"/>
    </location>
</feature>
<evidence type="ECO:0000313" key="3">
    <source>
        <dbReference type="Proteomes" id="UP000310158"/>
    </source>
</evidence>
<evidence type="ECO:0000313" key="2">
    <source>
        <dbReference type="EMBL" id="THH19666.1"/>
    </source>
</evidence>